<dbReference type="AlphaFoldDB" id="A0A6A6QXD4"/>
<feature type="compositionally biased region" description="Acidic residues" evidence="1">
    <location>
        <begin position="350"/>
        <end position="366"/>
    </location>
</feature>
<name>A0A6A6QXD4_9PEZI</name>
<accession>A0A6A6QXD4</accession>
<dbReference type="InterPro" id="IPR038883">
    <property type="entry name" value="AN11006-like"/>
</dbReference>
<protein>
    <submittedName>
        <fullName evidence="2">Uncharacterized protein</fullName>
    </submittedName>
</protein>
<keyword evidence="3" id="KW-1185">Reference proteome</keyword>
<dbReference type="EMBL" id="MU004187">
    <property type="protein sequence ID" value="KAF2497118.1"/>
    <property type="molecule type" value="Genomic_DNA"/>
</dbReference>
<feature type="region of interest" description="Disordered" evidence="1">
    <location>
        <begin position="392"/>
        <end position="429"/>
    </location>
</feature>
<dbReference type="Proteomes" id="UP000799750">
    <property type="component" value="Unassembled WGS sequence"/>
</dbReference>
<evidence type="ECO:0000256" key="1">
    <source>
        <dbReference type="SAM" id="MobiDB-lite"/>
    </source>
</evidence>
<feature type="compositionally biased region" description="Polar residues" evidence="1">
    <location>
        <begin position="501"/>
        <end position="510"/>
    </location>
</feature>
<feature type="compositionally biased region" description="Low complexity" evidence="1">
    <location>
        <begin position="486"/>
        <end position="495"/>
    </location>
</feature>
<dbReference type="PANTHER" id="PTHR42085:SF1">
    <property type="entry name" value="F-BOX DOMAIN-CONTAINING PROTEIN"/>
    <property type="match status" value="1"/>
</dbReference>
<feature type="compositionally biased region" description="Acidic residues" evidence="1">
    <location>
        <begin position="397"/>
        <end position="428"/>
    </location>
</feature>
<dbReference type="OrthoDB" id="3880115at2759"/>
<reference evidence="2" key="1">
    <citation type="journal article" date="2020" name="Stud. Mycol.">
        <title>101 Dothideomycetes genomes: a test case for predicting lifestyles and emergence of pathogens.</title>
        <authorList>
            <person name="Haridas S."/>
            <person name="Albert R."/>
            <person name="Binder M."/>
            <person name="Bloem J."/>
            <person name="Labutti K."/>
            <person name="Salamov A."/>
            <person name="Andreopoulos B."/>
            <person name="Baker S."/>
            <person name="Barry K."/>
            <person name="Bills G."/>
            <person name="Bluhm B."/>
            <person name="Cannon C."/>
            <person name="Castanera R."/>
            <person name="Culley D."/>
            <person name="Daum C."/>
            <person name="Ezra D."/>
            <person name="Gonzalez J."/>
            <person name="Henrissat B."/>
            <person name="Kuo A."/>
            <person name="Liang C."/>
            <person name="Lipzen A."/>
            <person name="Lutzoni F."/>
            <person name="Magnuson J."/>
            <person name="Mondo S."/>
            <person name="Nolan M."/>
            <person name="Ohm R."/>
            <person name="Pangilinan J."/>
            <person name="Park H.-J."/>
            <person name="Ramirez L."/>
            <person name="Alfaro M."/>
            <person name="Sun H."/>
            <person name="Tritt A."/>
            <person name="Yoshinaga Y."/>
            <person name="Zwiers L.-H."/>
            <person name="Turgeon B."/>
            <person name="Goodwin S."/>
            <person name="Spatafora J."/>
            <person name="Crous P."/>
            <person name="Grigoriev I."/>
        </authorList>
    </citation>
    <scope>NUCLEOTIDE SEQUENCE</scope>
    <source>
        <strain evidence="2">CBS 269.34</strain>
    </source>
</reference>
<evidence type="ECO:0000313" key="3">
    <source>
        <dbReference type="Proteomes" id="UP000799750"/>
    </source>
</evidence>
<feature type="region of interest" description="Disordered" evidence="1">
    <location>
        <begin position="455"/>
        <end position="510"/>
    </location>
</feature>
<organism evidence="2 3">
    <name type="scientific">Lophium mytilinum</name>
    <dbReference type="NCBI Taxonomy" id="390894"/>
    <lineage>
        <taxon>Eukaryota</taxon>
        <taxon>Fungi</taxon>
        <taxon>Dikarya</taxon>
        <taxon>Ascomycota</taxon>
        <taxon>Pezizomycotina</taxon>
        <taxon>Dothideomycetes</taxon>
        <taxon>Pleosporomycetidae</taxon>
        <taxon>Mytilinidiales</taxon>
        <taxon>Mytilinidiaceae</taxon>
        <taxon>Lophium</taxon>
    </lineage>
</organism>
<feature type="compositionally biased region" description="Polar residues" evidence="1">
    <location>
        <begin position="463"/>
        <end position="480"/>
    </location>
</feature>
<gene>
    <name evidence="2" type="ORF">BU16DRAFT_349988</name>
</gene>
<feature type="region of interest" description="Disordered" evidence="1">
    <location>
        <begin position="334"/>
        <end position="373"/>
    </location>
</feature>
<proteinExistence type="predicted"/>
<evidence type="ECO:0000313" key="2">
    <source>
        <dbReference type="EMBL" id="KAF2497118.1"/>
    </source>
</evidence>
<dbReference type="PANTHER" id="PTHR42085">
    <property type="entry name" value="F-BOX DOMAIN-CONTAINING PROTEIN"/>
    <property type="match status" value="1"/>
</dbReference>
<sequence>MAPFSASPVTQRPDLIEDLVNMMSRLTVSRALRKIEVTTTPPTGVASNTNPNSGPTPSQELPASIKNSPLFRLPRELRDEIYGYVFYKPKGLRFDERTRRLRGMRDWEKEESLDLAINYTCKAIHEETLDLSLKVNEIHFGASPNSRGIISSATRFNMFLERLTLEQRRLLRNVSLIEHLDNDYIPDLDFILQASQRASLFCQELPLLHITFVMYFGISFYPVSNNDPFEDVVQKQSYRGFEKMSQWMLELKHGKDTGKKFSFSIQVPDLFDQESISRCLKEGTVWPVNFFWFLANQATIDEINGAPWAPDYNANTKYLVRWIRKKPLPVKQETGDEIGFYLPNDHDSESSDEESDNESESSEEDAENHQNEYTILDRYDYDEFIREEAEARKALGEDDDAGIDDESGEFDSDEENHDNEYDDDEYDEILPPLYNPFSPFNWRLYFKTPFWPVENDPFKPMTEDTSSNAPGNNANWTPTSHKPPVSSSNSWSLLSPKAPTYGTNDDSSEL</sequence>
<feature type="region of interest" description="Disordered" evidence="1">
    <location>
        <begin position="37"/>
        <end position="64"/>
    </location>
</feature>